<evidence type="ECO:0000313" key="2">
    <source>
        <dbReference type="EMBL" id="KAA8550709.1"/>
    </source>
</evidence>
<accession>A0A5J5C656</accession>
<protein>
    <submittedName>
        <fullName evidence="2">Uncharacterized protein</fullName>
    </submittedName>
</protein>
<dbReference type="Proteomes" id="UP000325577">
    <property type="component" value="Linkage Group LG0"/>
</dbReference>
<feature type="region of interest" description="Disordered" evidence="1">
    <location>
        <begin position="61"/>
        <end position="102"/>
    </location>
</feature>
<dbReference type="OrthoDB" id="1939383at2759"/>
<sequence>MLPTTSSLPATSAVHTGTADCNDNMSNSRDVKDYSKDNYGLSYEDDDLYMNRTDCGKNIAKSNNDFTTEHDDGLSNFESDDDVEYDPSSDNSSSSEEGNVGRSTARVFDQNLYENEFNVKEGNKIVLKIGQLFENVDKFRQVLQDFIVQQGNVFVEHEKLVVCLVSMQQLQLVIRGRNIEEYCDDAFSKDKYLDAHKHILHLIVYPKIWKAKTIAGDPIQPPPLQQLPSRPRKIDEEMLRKRWQALVKRECHLV</sequence>
<keyword evidence="3" id="KW-1185">Reference proteome</keyword>
<dbReference type="EMBL" id="CM018031">
    <property type="protein sequence ID" value="KAA8550709.1"/>
    <property type="molecule type" value="Genomic_DNA"/>
</dbReference>
<feature type="compositionally biased region" description="Polar residues" evidence="1">
    <location>
        <begin position="1"/>
        <end position="28"/>
    </location>
</feature>
<name>A0A5J5C656_9ASTE</name>
<organism evidence="2 3">
    <name type="scientific">Nyssa sinensis</name>
    <dbReference type="NCBI Taxonomy" id="561372"/>
    <lineage>
        <taxon>Eukaryota</taxon>
        <taxon>Viridiplantae</taxon>
        <taxon>Streptophyta</taxon>
        <taxon>Embryophyta</taxon>
        <taxon>Tracheophyta</taxon>
        <taxon>Spermatophyta</taxon>
        <taxon>Magnoliopsida</taxon>
        <taxon>eudicotyledons</taxon>
        <taxon>Gunneridae</taxon>
        <taxon>Pentapetalae</taxon>
        <taxon>asterids</taxon>
        <taxon>Cornales</taxon>
        <taxon>Nyssaceae</taxon>
        <taxon>Nyssa</taxon>
    </lineage>
</organism>
<proteinExistence type="predicted"/>
<feature type="compositionally biased region" description="Acidic residues" evidence="1">
    <location>
        <begin position="78"/>
        <end position="87"/>
    </location>
</feature>
<reference evidence="2 3" key="1">
    <citation type="submission" date="2019-09" db="EMBL/GenBank/DDBJ databases">
        <title>A chromosome-level genome assembly of the Chinese tupelo Nyssa sinensis.</title>
        <authorList>
            <person name="Yang X."/>
            <person name="Kang M."/>
            <person name="Yang Y."/>
            <person name="Xiong H."/>
            <person name="Wang M."/>
            <person name="Zhang Z."/>
            <person name="Wang Z."/>
            <person name="Wu H."/>
            <person name="Ma T."/>
            <person name="Liu J."/>
            <person name="Xi Z."/>
        </authorList>
    </citation>
    <scope>NUCLEOTIDE SEQUENCE [LARGE SCALE GENOMIC DNA]</scope>
    <source>
        <strain evidence="2">J267</strain>
        <tissue evidence="2">Leaf</tissue>
    </source>
</reference>
<evidence type="ECO:0000256" key="1">
    <source>
        <dbReference type="SAM" id="MobiDB-lite"/>
    </source>
</evidence>
<dbReference type="AlphaFoldDB" id="A0A5J5C656"/>
<gene>
    <name evidence="2" type="ORF">F0562_002393</name>
</gene>
<feature type="region of interest" description="Disordered" evidence="1">
    <location>
        <begin position="1"/>
        <end position="37"/>
    </location>
</feature>
<evidence type="ECO:0000313" key="3">
    <source>
        <dbReference type="Proteomes" id="UP000325577"/>
    </source>
</evidence>